<evidence type="ECO:0000256" key="6">
    <source>
        <dbReference type="ARBA" id="ARBA00022729"/>
    </source>
</evidence>
<comment type="cofactor">
    <cofactor evidence="1">
        <name>Mo-bis(molybdopterin guanine dinucleotide)</name>
        <dbReference type="ChEBI" id="CHEBI:60539"/>
    </cofactor>
</comment>
<dbReference type="InterPro" id="IPR006656">
    <property type="entry name" value="Mopterin_OxRdtase"/>
</dbReference>
<dbReference type="PANTHER" id="PTHR43742:SF9">
    <property type="entry name" value="TETRATHIONATE REDUCTASE SUBUNIT A"/>
    <property type="match status" value="1"/>
</dbReference>
<evidence type="ECO:0000259" key="11">
    <source>
        <dbReference type="PROSITE" id="PS51669"/>
    </source>
</evidence>
<keyword evidence="3" id="KW-0004">4Fe-4S</keyword>
<feature type="domain" description="4Fe-4S Mo/W bis-MGD-type" evidence="11">
    <location>
        <begin position="49"/>
        <end position="105"/>
    </location>
</feature>
<evidence type="ECO:0000256" key="2">
    <source>
        <dbReference type="ARBA" id="ARBA00010312"/>
    </source>
</evidence>
<reference evidence="12" key="1">
    <citation type="submission" date="2020-07" db="EMBL/GenBank/DDBJ databases">
        <title>Huge and variable diversity of episymbiotic CPR bacteria and DPANN archaea in groundwater ecosystems.</title>
        <authorList>
            <person name="He C.Y."/>
            <person name="Keren R."/>
            <person name="Whittaker M."/>
            <person name="Farag I.F."/>
            <person name="Doudna J."/>
            <person name="Cate J.H.D."/>
            <person name="Banfield J.F."/>
        </authorList>
    </citation>
    <scope>NUCLEOTIDE SEQUENCE</scope>
    <source>
        <strain evidence="12">NC_groundwater_672_Ag_B-0.1um_62_36</strain>
    </source>
</reference>
<evidence type="ECO:0000259" key="10">
    <source>
        <dbReference type="PROSITE" id="PS51379"/>
    </source>
</evidence>
<dbReference type="Proteomes" id="UP000769766">
    <property type="component" value="Unassembled WGS sequence"/>
</dbReference>
<evidence type="ECO:0000256" key="9">
    <source>
        <dbReference type="ARBA" id="ARBA00023014"/>
    </source>
</evidence>
<dbReference type="PROSITE" id="PS51257">
    <property type="entry name" value="PROKAR_LIPOPROTEIN"/>
    <property type="match status" value="1"/>
</dbReference>
<dbReference type="SMART" id="SM00926">
    <property type="entry name" value="Molybdop_Fe4S4"/>
    <property type="match status" value="1"/>
</dbReference>
<dbReference type="SUPFAM" id="SSF54862">
    <property type="entry name" value="4Fe-4S ferredoxins"/>
    <property type="match status" value="1"/>
</dbReference>
<dbReference type="Gene3D" id="3.40.50.740">
    <property type="match status" value="1"/>
</dbReference>
<evidence type="ECO:0000256" key="1">
    <source>
        <dbReference type="ARBA" id="ARBA00001942"/>
    </source>
</evidence>
<dbReference type="Pfam" id="PF04879">
    <property type="entry name" value="Molybdop_Fe4S4"/>
    <property type="match status" value="1"/>
</dbReference>
<dbReference type="PROSITE" id="PS51379">
    <property type="entry name" value="4FE4S_FER_2"/>
    <property type="match status" value="2"/>
</dbReference>
<evidence type="ECO:0000256" key="8">
    <source>
        <dbReference type="ARBA" id="ARBA00023004"/>
    </source>
</evidence>
<keyword evidence="8" id="KW-0408">Iron</keyword>
<evidence type="ECO:0000313" key="12">
    <source>
        <dbReference type="EMBL" id="MBI2877193.1"/>
    </source>
</evidence>
<dbReference type="InterPro" id="IPR009010">
    <property type="entry name" value="Asp_de-COase-like_dom_sf"/>
</dbReference>
<comment type="similarity">
    <text evidence="2">Belongs to the prokaryotic molybdopterin-containing oxidoreductase family.</text>
</comment>
<dbReference type="GO" id="GO:0043546">
    <property type="term" value="F:molybdopterin cofactor binding"/>
    <property type="evidence" value="ECO:0007669"/>
    <property type="project" value="InterPro"/>
</dbReference>
<dbReference type="GO" id="GO:0016491">
    <property type="term" value="F:oxidoreductase activity"/>
    <property type="evidence" value="ECO:0007669"/>
    <property type="project" value="UniProtKB-KW"/>
</dbReference>
<evidence type="ECO:0000256" key="5">
    <source>
        <dbReference type="ARBA" id="ARBA00022723"/>
    </source>
</evidence>
<dbReference type="InterPro" id="IPR050612">
    <property type="entry name" value="Prok_Mopterin_Oxidored"/>
</dbReference>
<dbReference type="Pfam" id="PF13247">
    <property type="entry name" value="Fer4_11"/>
    <property type="match status" value="1"/>
</dbReference>
<keyword evidence="7" id="KW-0560">Oxidoreductase</keyword>
<evidence type="ECO:0000256" key="7">
    <source>
        <dbReference type="ARBA" id="ARBA00023002"/>
    </source>
</evidence>
<dbReference type="Gene3D" id="3.40.228.10">
    <property type="entry name" value="Dimethylsulfoxide Reductase, domain 2"/>
    <property type="match status" value="1"/>
</dbReference>
<dbReference type="Pfam" id="PF01568">
    <property type="entry name" value="Molydop_binding"/>
    <property type="match status" value="1"/>
</dbReference>
<dbReference type="Gene3D" id="2.20.25.90">
    <property type="entry name" value="ADC-like domains"/>
    <property type="match status" value="1"/>
</dbReference>
<evidence type="ECO:0000256" key="3">
    <source>
        <dbReference type="ARBA" id="ARBA00022485"/>
    </source>
</evidence>
<dbReference type="AlphaFoldDB" id="A0A932CPL8"/>
<protein>
    <submittedName>
        <fullName evidence="12">Molybdopterin-dependent oxidoreductase</fullName>
    </submittedName>
</protein>
<feature type="domain" description="4Fe-4S ferredoxin-type" evidence="10">
    <location>
        <begin position="767"/>
        <end position="797"/>
    </location>
</feature>
<keyword evidence="9" id="KW-0411">Iron-sulfur</keyword>
<feature type="domain" description="4Fe-4S ferredoxin-type" evidence="10">
    <location>
        <begin position="875"/>
        <end position="905"/>
    </location>
</feature>
<dbReference type="SUPFAM" id="SSF53706">
    <property type="entry name" value="Formate dehydrogenase/DMSO reductase, domains 1-3"/>
    <property type="match status" value="1"/>
</dbReference>
<dbReference type="Pfam" id="PF00384">
    <property type="entry name" value="Molybdopterin"/>
    <property type="match status" value="1"/>
</dbReference>
<dbReference type="Gene3D" id="2.40.40.20">
    <property type="match status" value="1"/>
</dbReference>
<dbReference type="Gene3D" id="3.30.70.20">
    <property type="match status" value="2"/>
</dbReference>
<dbReference type="PROSITE" id="PS51669">
    <property type="entry name" value="4FE4S_MOW_BIS_MGD"/>
    <property type="match status" value="1"/>
</dbReference>
<name>A0A932CPL8_UNCTE</name>
<accession>A0A932CPL8</accession>
<dbReference type="PROSITE" id="PS00932">
    <property type="entry name" value="MOLYBDOPTERIN_PROK_3"/>
    <property type="match status" value="1"/>
</dbReference>
<dbReference type="EMBL" id="JACPRF010000301">
    <property type="protein sequence ID" value="MBI2877193.1"/>
    <property type="molecule type" value="Genomic_DNA"/>
</dbReference>
<keyword evidence="6" id="KW-0732">Signal</keyword>
<organism evidence="12 13">
    <name type="scientific">Tectimicrobiota bacterium</name>
    <dbReference type="NCBI Taxonomy" id="2528274"/>
    <lineage>
        <taxon>Bacteria</taxon>
        <taxon>Pseudomonadati</taxon>
        <taxon>Nitrospinota/Tectimicrobiota group</taxon>
        <taxon>Candidatus Tectimicrobiota</taxon>
    </lineage>
</organism>
<keyword evidence="4" id="KW-0500">Molybdenum</keyword>
<evidence type="ECO:0000256" key="4">
    <source>
        <dbReference type="ARBA" id="ARBA00022505"/>
    </source>
</evidence>
<keyword evidence="5" id="KW-0479">Metal-binding</keyword>
<dbReference type="GO" id="GO:0051539">
    <property type="term" value="F:4 iron, 4 sulfur cluster binding"/>
    <property type="evidence" value="ECO:0007669"/>
    <property type="project" value="UniProtKB-KW"/>
</dbReference>
<dbReference type="InterPro" id="IPR006657">
    <property type="entry name" value="MoPterin_dinucl-bd_dom"/>
</dbReference>
<comment type="caution">
    <text evidence="12">The sequence shown here is derived from an EMBL/GenBank/DDBJ whole genome shotgun (WGS) entry which is preliminary data.</text>
</comment>
<dbReference type="InterPro" id="IPR017896">
    <property type="entry name" value="4Fe4S_Fe-S-bd"/>
</dbReference>
<evidence type="ECO:0000313" key="13">
    <source>
        <dbReference type="Proteomes" id="UP000769766"/>
    </source>
</evidence>
<dbReference type="GO" id="GO:0046872">
    <property type="term" value="F:metal ion binding"/>
    <property type="evidence" value="ECO:0007669"/>
    <property type="project" value="UniProtKB-KW"/>
</dbReference>
<gene>
    <name evidence="12" type="ORF">HYY20_09955</name>
</gene>
<dbReference type="InterPro" id="IPR006655">
    <property type="entry name" value="Mopterin_OxRdtase_prok_CS"/>
</dbReference>
<sequence length="1013" mass="111364">MDGGIHRRDFLKFVAASGMAAACDMASQPPERLISSVLPPPEGIIPGVATWYATACRECPAGCGMLVRTREGRAVKAEGNPQHPINQGRLCAMGQASLQGLYNPDRIRQPWMRDRSGRLQPISWERAEQILARRIAALRKEGKAAGITFLTGHLPGSFDRFIDLWLGALGSTRRFVQEAFSHEALLEASRLAFGRPEVPHYVFEEARYLVNFGADFLGSWLSPVGHARAFGEMRRCREGGVGRFVHIEPRLSLTGANADQWIPIRPGTEGMMALGMAREVLALRAAALPADEVATLQAFLAAYDPESVSRRTEVPADTIRQLAREFAQAAPSLALGGGTALLSRSSTATLVAIHLLNYVAGNLGKTVRFGPAENVGRISPYRALRSLAAEMARGEVPLLLVHGANPVFTLPPSTGFPAALARVPFVVSFSSFPDETALRAHLVLPDHTGFEGWGDLESRTGVYSLMQPVMQPLFDTKATGDVLLSVARQVDPNLASPFRWASFPEYLQESWREIQQRMAPGEDVETFWEEALRRGGAWYEVAAEEVRLSPEALRIPFEEPTFSGAAPEGFYLIAYPSTLLFDGRGTNKPWLQEVSDPMTKVVWNAWVEIHPQAADRLGIAQGDLVAVTSPYGRIELPAYLSTGVRPDVVAIPIGQGHEAYGRYAAGRGASPLPLLPPEPEEPSGGFPWLSVRVTLARTGRRAPLVILQGSSRQFDRGFAQAIPLAELRALQGTRRRAEGVPSGAAPRPGLPSLPDIYEPHPHPEHRWGMAIDLQRCTGCAACMVACYAENNLPAVGEEECARGREMSWIFIERYHGETMIASREGMSAGQRPDPPTLPGGVQHPDVRFLPMLCQHCDNAPCEPVCPVYATYHNDEGLNIQIYNRCVGTRYCSNNCPYKVRRFNWFDSTWADPLPLQLNPDVSVRSAGVMEKCTFCIQRIRDAKDRAKDEERWVRDGEVAPACVQTCPTGALVFGDLKDPQSQVSQLRRDPRGYHVLFGLNTHSAITYLKKIQL</sequence>
<dbReference type="SUPFAM" id="SSF50692">
    <property type="entry name" value="ADC-like"/>
    <property type="match status" value="1"/>
</dbReference>
<dbReference type="PANTHER" id="PTHR43742">
    <property type="entry name" value="TRIMETHYLAMINE-N-OXIDE REDUCTASE"/>
    <property type="match status" value="1"/>
</dbReference>
<dbReference type="CDD" id="cd10551">
    <property type="entry name" value="PsrB"/>
    <property type="match status" value="1"/>
</dbReference>
<dbReference type="InterPro" id="IPR006963">
    <property type="entry name" value="Mopterin_OxRdtase_4Fe-4S_dom"/>
</dbReference>
<proteinExistence type="inferred from homology"/>
<dbReference type="Gene3D" id="3.30.2070.10">
    <property type="entry name" value="Formate dehydrogenase/DMSO reductase"/>
    <property type="match status" value="1"/>
</dbReference>